<dbReference type="EMBL" id="CP022098">
    <property type="protein sequence ID" value="ATB40731.1"/>
    <property type="molecule type" value="Genomic_DNA"/>
</dbReference>
<organism evidence="1 2">
    <name type="scientific">Cystobacter fuscus</name>
    <dbReference type="NCBI Taxonomy" id="43"/>
    <lineage>
        <taxon>Bacteria</taxon>
        <taxon>Pseudomonadati</taxon>
        <taxon>Myxococcota</taxon>
        <taxon>Myxococcia</taxon>
        <taxon>Myxococcales</taxon>
        <taxon>Cystobacterineae</taxon>
        <taxon>Archangiaceae</taxon>
        <taxon>Cystobacter</taxon>
    </lineage>
</organism>
<sequence length="86" mass="9412">MDWPLRMFQAESPYSVFVAYAEDRRPGEGFGDFTMRSGLVVTPGSSREVRRIRPSISHPSGGPSHTILIRRAGADGCVMTSDRGLA</sequence>
<reference evidence="1 2" key="1">
    <citation type="submission" date="2017-06" db="EMBL/GenBank/DDBJ databases">
        <title>Sequencing and comparative analysis of myxobacterial genomes.</title>
        <authorList>
            <person name="Rupp O."/>
            <person name="Goesmann A."/>
            <person name="Sogaard-Andersen L."/>
        </authorList>
    </citation>
    <scope>NUCLEOTIDE SEQUENCE [LARGE SCALE GENOMIC DNA]</scope>
    <source>
        <strain evidence="1 2">DSM 52655</strain>
    </source>
</reference>
<dbReference type="AlphaFoldDB" id="A0A250JBC8"/>
<proteinExistence type="predicted"/>
<evidence type="ECO:0000313" key="2">
    <source>
        <dbReference type="Proteomes" id="UP000217257"/>
    </source>
</evidence>
<gene>
    <name evidence="1" type="ORF">CYFUS_006187</name>
</gene>
<dbReference type="Proteomes" id="UP000217257">
    <property type="component" value="Chromosome"/>
</dbReference>
<dbReference type="KEGG" id="cfus:CYFUS_006187"/>
<evidence type="ECO:0000313" key="1">
    <source>
        <dbReference type="EMBL" id="ATB40731.1"/>
    </source>
</evidence>
<name>A0A250JBC8_9BACT</name>
<accession>A0A250JBC8</accession>
<protein>
    <submittedName>
        <fullName evidence="1">Sulfite reductase subunit beta</fullName>
    </submittedName>
</protein>